<dbReference type="PANTHER" id="PTHR43135:SF3">
    <property type="entry name" value="ALPHA-D-RIBOSE 1-METHYLPHOSPHONATE 5-TRIPHOSPHATE DIPHOSPHATASE"/>
    <property type="match status" value="1"/>
</dbReference>
<dbReference type="GO" id="GO:0016810">
    <property type="term" value="F:hydrolase activity, acting on carbon-nitrogen (but not peptide) bonds"/>
    <property type="evidence" value="ECO:0007669"/>
    <property type="project" value="InterPro"/>
</dbReference>
<gene>
    <name evidence="3" type="ORF">IC614_00465</name>
</gene>
<dbReference type="InterPro" id="IPR006680">
    <property type="entry name" value="Amidohydro-rel"/>
</dbReference>
<keyword evidence="4" id="KW-1185">Reference proteome</keyword>
<dbReference type="PANTHER" id="PTHR43135">
    <property type="entry name" value="ALPHA-D-RIBOSE 1-METHYLPHOSPHONATE 5-TRIPHOSPHATE DIPHOSPHATASE"/>
    <property type="match status" value="1"/>
</dbReference>
<keyword evidence="3" id="KW-0378">Hydrolase</keyword>
<accession>A0A7T2LM92</accession>
<dbReference type="Gene3D" id="2.30.40.10">
    <property type="entry name" value="Urease, subunit C, domain 1"/>
    <property type="match status" value="1"/>
</dbReference>
<sequence length="428" mass="44636">MKRLLILLAACAAAPLCAQTVAITGGKVAIGDGSAPIEGGTVVIRNGRIVAAGANVAVPADAQRIDAQGRWVTPGLVAGFTQLGLVEVEAVGETNDTNASSTPFSAALDIAPAINARVSAMAISRGRGVTRAIVAPNTARTMFAGQGALVDTGDDREAVFVPRAFQYVEFGEDGANEAGGSRAAAHAFFRNAMLEARDYARNPAAYDGRSSDALLMRLDAAALVPVVTGKMPLMVHAEKTSDIIEVLKLREDFPALKLILVGASEGWMIADRIAASGVPVIASALNDLPSSFEVLAATQSNYGRMQDAGVKLAVGEIDGQPRNTKQSAGNLVALQKVPGATGLTWDEALAAVTSGPAEVMGMGNDFGSLRPGRRADVVIWDGDPLELGSAPVAMLIDGVQQPLENRQTRLRDRYLNPTEGQLPKAYDR</sequence>
<dbReference type="EMBL" id="CP065592">
    <property type="protein sequence ID" value="QPQ55133.1"/>
    <property type="molecule type" value="Genomic_DNA"/>
</dbReference>
<feature type="domain" description="Amidohydrolase-related" evidence="2">
    <location>
        <begin position="275"/>
        <end position="389"/>
    </location>
</feature>
<protein>
    <submittedName>
        <fullName evidence="3">Amidohydrolase family protein</fullName>
    </submittedName>
</protein>
<name>A0A7T2LM92_9SPHN</name>
<dbReference type="SUPFAM" id="SSF51338">
    <property type="entry name" value="Composite domain of metallo-dependent hydrolases"/>
    <property type="match status" value="1"/>
</dbReference>
<reference evidence="3 4" key="1">
    <citation type="submission" date="2020-11" db="EMBL/GenBank/DDBJ databases">
        <title>Genome seq and assembly of Sphingosinicella sp.</title>
        <authorList>
            <person name="Chhetri G."/>
        </authorList>
    </citation>
    <scope>NUCLEOTIDE SEQUENCE [LARGE SCALE GENOMIC DNA]</scope>
    <source>
        <strain evidence="3 4">UDD2</strain>
    </source>
</reference>
<dbReference type="KEGG" id="sflv:IC614_00465"/>
<dbReference type="InterPro" id="IPR032466">
    <property type="entry name" value="Metal_Hydrolase"/>
</dbReference>
<evidence type="ECO:0000313" key="3">
    <source>
        <dbReference type="EMBL" id="QPQ55133.1"/>
    </source>
</evidence>
<dbReference type="SUPFAM" id="SSF51556">
    <property type="entry name" value="Metallo-dependent hydrolases"/>
    <property type="match status" value="1"/>
</dbReference>
<evidence type="ECO:0000313" key="4">
    <source>
        <dbReference type="Proteomes" id="UP000594873"/>
    </source>
</evidence>
<organism evidence="3 4">
    <name type="scientific">Allosphingosinicella flava</name>
    <dbReference type="NCBI Taxonomy" id="2771430"/>
    <lineage>
        <taxon>Bacteria</taxon>
        <taxon>Pseudomonadati</taxon>
        <taxon>Pseudomonadota</taxon>
        <taxon>Alphaproteobacteria</taxon>
        <taxon>Sphingomonadales</taxon>
        <taxon>Sphingomonadaceae</taxon>
        <taxon>Allosphingosinicella</taxon>
    </lineage>
</organism>
<proteinExistence type="predicted"/>
<feature type="chain" id="PRO_5032889460" evidence="1">
    <location>
        <begin position="19"/>
        <end position="428"/>
    </location>
</feature>
<dbReference type="InterPro" id="IPR051781">
    <property type="entry name" value="Metallo-dep_Hydrolase"/>
</dbReference>
<dbReference type="Gene3D" id="3.20.20.140">
    <property type="entry name" value="Metal-dependent hydrolases"/>
    <property type="match status" value="1"/>
</dbReference>
<evidence type="ECO:0000256" key="1">
    <source>
        <dbReference type="SAM" id="SignalP"/>
    </source>
</evidence>
<keyword evidence="1" id="KW-0732">Signal</keyword>
<dbReference type="AlphaFoldDB" id="A0A7T2LM92"/>
<dbReference type="Proteomes" id="UP000594873">
    <property type="component" value="Chromosome"/>
</dbReference>
<dbReference type="InterPro" id="IPR011059">
    <property type="entry name" value="Metal-dep_hydrolase_composite"/>
</dbReference>
<dbReference type="RefSeq" id="WP_200971809.1">
    <property type="nucleotide sequence ID" value="NZ_CP065592.1"/>
</dbReference>
<feature type="signal peptide" evidence="1">
    <location>
        <begin position="1"/>
        <end position="18"/>
    </location>
</feature>
<evidence type="ECO:0000259" key="2">
    <source>
        <dbReference type="Pfam" id="PF01979"/>
    </source>
</evidence>
<dbReference type="Pfam" id="PF01979">
    <property type="entry name" value="Amidohydro_1"/>
    <property type="match status" value="1"/>
</dbReference>